<protein>
    <submittedName>
        <fullName evidence="6">AcrR family transcriptional regulator</fullName>
    </submittedName>
</protein>
<dbReference type="RefSeq" id="WP_210031837.1">
    <property type="nucleotide sequence ID" value="NZ_JAGINU010000001.1"/>
</dbReference>
<proteinExistence type="predicted"/>
<comment type="caution">
    <text evidence="6">The sequence shown here is derived from an EMBL/GenBank/DDBJ whole genome shotgun (WGS) entry which is preliminary data.</text>
</comment>
<dbReference type="InterPro" id="IPR050109">
    <property type="entry name" value="HTH-type_TetR-like_transc_reg"/>
</dbReference>
<feature type="DNA-binding region" description="H-T-H motif" evidence="4">
    <location>
        <begin position="55"/>
        <end position="74"/>
    </location>
</feature>
<evidence type="ECO:0000256" key="4">
    <source>
        <dbReference type="PROSITE-ProRule" id="PRU00335"/>
    </source>
</evidence>
<reference evidence="6 7" key="1">
    <citation type="submission" date="2021-03" db="EMBL/GenBank/DDBJ databases">
        <title>Sequencing the genomes of 1000 actinobacteria strains.</title>
        <authorList>
            <person name="Klenk H.-P."/>
        </authorList>
    </citation>
    <scope>NUCLEOTIDE SEQUENCE [LARGE SCALE GENOMIC DNA]</scope>
    <source>
        <strain evidence="6 7">DSM 45256</strain>
    </source>
</reference>
<evidence type="ECO:0000313" key="7">
    <source>
        <dbReference type="Proteomes" id="UP001519295"/>
    </source>
</evidence>
<evidence type="ECO:0000256" key="2">
    <source>
        <dbReference type="ARBA" id="ARBA00023125"/>
    </source>
</evidence>
<dbReference type="Proteomes" id="UP001519295">
    <property type="component" value="Unassembled WGS sequence"/>
</dbReference>
<dbReference type="Pfam" id="PF00440">
    <property type="entry name" value="TetR_N"/>
    <property type="match status" value="1"/>
</dbReference>
<dbReference type="SUPFAM" id="SSF48498">
    <property type="entry name" value="Tetracyclin repressor-like, C-terminal domain"/>
    <property type="match status" value="1"/>
</dbReference>
<name>A0ABS4W051_9PSEU</name>
<keyword evidence="7" id="KW-1185">Reference proteome</keyword>
<dbReference type="SUPFAM" id="SSF46689">
    <property type="entry name" value="Homeodomain-like"/>
    <property type="match status" value="1"/>
</dbReference>
<gene>
    <name evidence="6" type="ORF">JOF36_005288</name>
</gene>
<dbReference type="InterPro" id="IPR009057">
    <property type="entry name" value="Homeodomain-like_sf"/>
</dbReference>
<dbReference type="PANTHER" id="PTHR30055">
    <property type="entry name" value="HTH-TYPE TRANSCRIPTIONAL REGULATOR RUTR"/>
    <property type="match status" value="1"/>
</dbReference>
<dbReference type="Gene3D" id="1.10.357.10">
    <property type="entry name" value="Tetracycline Repressor, domain 2"/>
    <property type="match status" value="1"/>
</dbReference>
<keyword evidence="2 4" id="KW-0238">DNA-binding</keyword>
<accession>A0ABS4W051</accession>
<sequence>MSDEPTQTAGVARVRSSVAVPGSSVRRRRVDQERRLELLTALEELLLREGFTALTVDDMARRLHCSKATLYSVAGSKEQLVIALTKHFFRKATAEIEQAVAAVEDPRRRIPTYLAGVGTAMSRCSPVFYADMVGYAPTAAVYAANSDAAARRVRELIDSGVRAGTLRAVDGTFAGQLVALAIEGIQSGALLSPTGLSAGQAYTEMADLLLHGLTATPGASSD</sequence>
<dbReference type="EMBL" id="JAGINU010000001">
    <property type="protein sequence ID" value="MBP2369592.1"/>
    <property type="molecule type" value="Genomic_DNA"/>
</dbReference>
<evidence type="ECO:0000256" key="1">
    <source>
        <dbReference type="ARBA" id="ARBA00023015"/>
    </source>
</evidence>
<dbReference type="InterPro" id="IPR001647">
    <property type="entry name" value="HTH_TetR"/>
</dbReference>
<evidence type="ECO:0000313" key="6">
    <source>
        <dbReference type="EMBL" id="MBP2369592.1"/>
    </source>
</evidence>
<dbReference type="PROSITE" id="PS50977">
    <property type="entry name" value="HTH_TETR_2"/>
    <property type="match status" value="1"/>
</dbReference>
<organism evidence="6 7">
    <name type="scientific">Pseudonocardia parietis</name>
    <dbReference type="NCBI Taxonomy" id="570936"/>
    <lineage>
        <taxon>Bacteria</taxon>
        <taxon>Bacillati</taxon>
        <taxon>Actinomycetota</taxon>
        <taxon>Actinomycetes</taxon>
        <taxon>Pseudonocardiales</taxon>
        <taxon>Pseudonocardiaceae</taxon>
        <taxon>Pseudonocardia</taxon>
    </lineage>
</organism>
<keyword evidence="1" id="KW-0805">Transcription regulation</keyword>
<keyword evidence="3" id="KW-0804">Transcription</keyword>
<evidence type="ECO:0000256" key="3">
    <source>
        <dbReference type="ARBA" id="ARBA00023163"/>
    </source>
</evidence>
<dbReference type="InterPro" id="IPR036271">
    <property type="entry name" value="Tet_transcr_reg_TetR-rel_C_sf"/>
</dbReference>
<feature type="domain" description="HTH tetR-type" evidence="5">
    <location>
        <begin position="32"/>
        <end position="92"/>
    </location>
</feature>
<dbReference type="PANTHER" id="PTHR30055:SF234">
    <property type="entry name" value="HTH-TYPE TRANSCRIPTIONAL REGULATOR BETI"/>
    <property type="match status" value="1"/>
</dbReference>
<dbReference type="Gene3D" id="1.10.10.60">
    <property type="entry name" value="Homeodomain-like"/>
    <property type="match status" value="1"/>
</dbReference>
<evidence type="ECO:0000259" key="5">
    <source>
        <dbReference type="PROSITE" id="PS50977"/>
    </source>
</evidence>